<dbReference type="Proteomes" id="UP000094444">
    <property type="component" value="Unassembled WGS sequence"/>
</dbReference>
<evidence type="ECO:0000256" key="1">
    <source>
        <dbReference type="SAM" id="MobiDB-lite"/>
    </source>
</evidence>
<gene>
    <name evidence="3" type="ORF">DHEL01_v203815</name>
</gene>
<evidence type="ECO:0000256" key="2">
    <source>
        <dbReference type="SAM" id="Phobius"/>
    </source>
</evidence>
<feature type="compositionally biased region" description="Low complexity" evidence="1">
    <location>
        <begin position="169"/>
        <end position="186"/>
    </location>
</feature>
<dbReference type="EMBL" id="MAVT02000240">
    <property type="protein sequence ID" value="POS77787.1"/>
    <property type="molecule type" value="Genomic_DNA"/>
</dbReference>
<reference evidence="3" key="1">
    <citation type="submission" date="2017-09" db="EMBL/GenBank/DDBJ databases">
        <title>Polyketide synthases of a Diaporthe helianthi virulent isolate.</title>
        <authorList>
            <person name="Baroncelli R."/>
        </authorList>
    </citation>
    <scope>NUCLEOTIDE SEQUENCE [LARGE SCALE GENOMIC DNA]</scope>
    <source>
        <strain evidence="3">7/96</strain>
    </source>
</reference>
<keyword evidence="4" id="KW-1185">Reference proteome</keyword>
<dbReference type="OrthoDB" id="4148662at2759"/>
<keyword evidence="2" id="KW-1133">Transmembrane helix</keyword>
<sequence length="378" mass="39214">MPDGINLFVSNGTCYIGSKEQADKKMIPCGNAANEHAACCQAGDNCLESSVCYNGEYGVTYVAGCTDPAYEHPNCPPKFLYQQVPATPWMGLSYCNGTSNEWVLCDQGQHPITITEPDPCWCPEDEKARTATLHQSSIIPGTASLPTKILGSIQFSVGHYPTPNPDLDTTATAESASATATDGSSSHLPNSSPQPTAQPTGADLAAPPNQANETGLSPSARTGAIAGGAAGAFILLVLVAGVLAFRRHQKKKHLQRQEEDLAVESFMNEGVINKGGSATEPDPDPLNLGIGAAGVMGGGAAMLSPSSPSSVPDTPALSELDSKAARPWSLRSELENNNNHHLGSARSSFSTAGSQGEAAQARRAPSELAAHPIAELPG</sequence>
<protein>
    <submittedName>
        <fullName evidence="3">Uncharacterized protein</fullName>
    </submittedName>
</protein>
<dbReference type="InParanoid" id="A0A2P5I5N7"/>
<name>A0A2P5I5N7_DIAHE</name>
<feature type="transmembrane region" description="Helical" evidence="2">
    <location>
        <begin position="224"/>
        <end position="245"/>
    </location>
</feature>
<comment type="caution">
    <text evidence="3">The sequence shown here is derived from an EMBL/GenBank/DDBJ whole genome shotgun (WGS) entry which is preliminary data.</text>
</comment>
<feature type="compositionally biased region" description="Polar residues" evidence="1">
    <location>
        <begin position="187"/>
        <end position="199"/>
    </location>
</feature>
<feature type="region of interest" description="Disordered" evidence="1">
    <location>
        <begin position="161"/>
        <end position="218"/>
    </location>
</feature>
<feature type="compositionally biased region" description="Polar residues" evidence="1">
    <location>
        <begin position="335"/>
        <end position="354"/>
    </location>
</feature>
<keyword evidence="2" id="KW-0472">Membrane</keyword>
<evidence type="ECO:0000313" key="4">
    <source>
        <dbReference type="Proteomes" id="UP000094444"/>
    </source>
</evidence>
<proteinExistence type="predicted"/>
<accession>A0A2P5I5N7</accession>
<keyword evidence="2" id="KW-0812">Transmembrane</keyword>
<dbReference type="STRING" id="158607.A0A2P5I5N7"/>
<feature type="region of interest" description="Disordered" evidence="1">
    <location>
        <begin position="301"/>
        <end position="378"/>
    </location>
</feature>
<feature type="compositionally biased region" description="Polar residues" evidence="1">
    <location>
        <begin position="209"/>
        <end position="218"/>
    </location>
</feature>
<dbReference type="AlphaFoldDB" id="A0A2P5I5N7"/>
<organism evidence="3 4">
    <name type="scientific">Diaporthe helianthi</name>
    <dbReference type="NCBI Taxonomy" id="158607"/>
    <lineage>
        <taxon>Eukaryota</taxon>
        <taxon>Fungi</taxon>
        <taxon>Dikarya</taxon>
        <taxon>Ascomycota</taxon>
        <taxon>Pezizomycotina</taxon>
        <taxon>Sordariomycetes</taxon>
        <taxon>Sordariomycetidae</taxon>
        <taxon>Diaporthales</taxon>
        <taxon>Diaporthaceae</taxon>
        <taxon>Diaporthe</taxon>
    </lineage>
</organism>
<evidence type="ECO:0000313" key="3">
    <source>
        <dbReference type="EMBL" id="POS77787.1"/>
    </source>
</evidence>